<sequence length="79" mass="8975">MNLWQKKGTILLVDGCRRAEVDRGGVERPETEHRHTTRERKKANLHTSNKSDIGVLAAREYSLKILFPEDGETALECAQ</sequence>
<protein>
    <submittedName>
        <fullName evidence="3">Uncharacterized protein</fullName>
    </submittedName>
</protein>
<feature type="region of interest" description="Disordered" evidence="1">
    <location>
        <begin position="23"/>
        <end position="46"/>
    </location>
</feature>
<evidence type="ECO:0000313" key="3">
    <source>
        <dbReference type="WBParaSite" id="sdigi.contig24.g1962.t1"/>
    </source>
</evidence>
<dbReference type="Proteomes" id="UP000887581">
    <property type="component" value="Unplaced"/>
</dbReference>
<feature type="compositionally biased region" description="Basic residues" evidence="1">
    <location>
        <begin position="35"/>
        <end position="44"/>
    </location>
</feature>
<accession>A0A915PTA8</accession>
<dbReference type="AlphaFoldDB" id="A0A915PTA8"/>
<organism evidence="2 3">
    <name type="scientific">Setaria digitata</name>
    <dbReference type="NCBI Taxonomy" id="48799"/>
    <lineage>
        <taxon>Eukaryota</taxon>
        <taxon>Metazoa</taxon>
        <taxon>Ecdysozoa</taxon>
        <taxon>Nematoda</taxon>
        <taxon>Chromadorea</taxon>
        <taxon>Rhabditida</taxon>
        <taxon>Spirurina</taxon>
        <taxon>Spiruromorpha</taxon>
        <taxon>Filarioidea</taxon>
        <taxon>Setariidae</taxon>
        <taxon>Setaria</taxon>
    </lineage>
</organism>
<evidence type="ECO:0000256" key="1">
    <source>
        <dbReference type="SAM" id="MobiDB-lite"/>
    </source>
</evidence>
<evidence type="ECO:0000313" key="2">
    <source>
        <dbReference type="Proteomes" id="UP000887581"/>
    </source>
</evidence>
<keyword evidence="2" id="KW-1185">Reference proteome</keyword>
<name>A0A915PTA8_9BILA</name>
<dbReference type="WBParaSite" id="sdigi.contig24.g1962.t1">
    <property type="protein sequence ID" value="sdigi.contig24.g1962.t1"/>
    <property type="gene ID" value="sdigi.contig24.g1962"/>
</dbReference>
<reference evidence="3" key="1">
    <citation type="submission" date="2022-11" db="UniProtKB">
        <authorList>
            <consortium name="WormBaseParasite"/>
        </authorList>
    </citation>
    <scope>IDENTIFICATION</scope>
</reference>
<proteinExistence type="predicted"/>
<feature type="compositionally biased region" description="Basic and acidic residues" evidence="1">
    <location>
        <begin position="23"/>
        <end position="34"/>
    </location>
</feature>